<dbReference type="PANTHER" id="PTHR43393">
    <property type="entry name" value="CYTOKININ RIBOSIDE 5'-MONOPHOSPHATE PHOSPHORIBOHYDROLASE"/>
    <property type="match status" value="1"/>
</dbReference>
<name>A0A1F8EJR8_9BACT</name>
<comment type="caution">
    <text evidence="1">The sequence shown here is derived from an EMBL/GenBank/DDBJ whole genome shotgun (WGS) entry which is preliminary data.</text>
</comment>
<accession>A0A1F8EJR8</accession>
<dbReference type="AlphaFoldDB" id="A0A1F8EJR8"/>
<evidence type="ECO:0008006" key="3">
    <source>
        <dbReference type="Google" id="ProtNLM"/>
    </source>
</evidence>
<dbReference type="Proteomes" id="UP000177117">
    <property type="component" value="Unassembled WGS sequence"/>
</dbReference>
<dbReference type="SUPFAM" id="SSF102405">
    <property type="entry name" value="MCP/YpsA-like"/>
    <property type="match status" value="1"/>
</dbReference>
<dbReference type="GO" id="GO:0005829">
    <property type="term" value="C:cytosol"/>
    <property type="evidence" value="ECO:0007669"/>
    <property type="project" value="TreeGrafter"/>
</dbReference>
<dbReference type="Pfam" id="PF18306">
    <property type="entry name" value="LDcluster4"/>
    <property type="match status" value="1"/>
</dbReference>
<evidence type="ECO:0000313" key="1">
    <source>
        <dbReference type="EMBL" id="OGN01105.1"/>
    </source>
</evidence>
<dbReference type="InterPro" id="IPR052341">
    <property type="entry name" value="LOG_family_nucleotidases"/>
</dbReference>
<proteinExistence type="predicted"/>
<organism evidence="1 2">
    <name type="scientific">Candidatus Yanofskybacteria bacterium RIFCSPHIGHO2_01_FULL_41_53</name>
    <dbReference type="NCBI Taxonomy" id="1802663"/>
    <lineage>
        <taxon>Bacteria</taxon>
        <taxon>Candidatus Yanofskyibacteriota</taxon>
    </lineage>
</organism>
<dbReference type="PANTHER" id="PTHR43393:SF3">
    <property type="entry name" value="LYSINE DECARBOXYLASE-LIKE PROTEIN"/>
    <property type="match status" value="1"/>
</dbReference>
<protein>
    <recommendedName>
        <fullName evidence="3">TIGR00725 family protein</fullName>
    </recommendedName>
</protein>
<reference evidence="1 2" key="1">
    <citation type="journal article" date="2016" name="Nat. Commun.">
        <title>Thousands of microbial genomes shed light on interconnected biogeochemical processes in an aquifer system.</title>
        <authorList>
            <person name="Anantharaman K."/>
            <person name="Brown C.T."/>
            <person name="Hug L.A."/>
            <person name="Sharon I."/>
            <person name="Castelle C.J."/>
            <person name="Probst A.J."/>
            <person name="Thomas B.C."/>
            <person name="Singh A."/>
            <person name="Wilkins M.J."/>
            <person name="Karaoz U."/>
            <person name="Brodie E.L."/>
            <person name="Williams K.H."/>
            <person name="Hubbard S.S."/>
            <person name="Banfield J.F."/>
        </authorList>
    </citation>
    <scope>NUCLEOTIDE SEQUENCE [LARGE SCALE GENOMIC DNA]</scope>
</reference>
<dbReference type="Gene3D" id="3.40.50.450">
    <property type="match status" value="1"/>
</dbReference>
<sequence length="194" mass="20601">MKYKFVVSGAADTSFCCSDAENKAYNIGKEIIKQGGILITGATTGIPHMAAKGAKDEGGISIGISPAASYAAHVKSYKLPIDYFDFIIYTGFDYSGRNLILTKAADAVIIVCGGFGTLNEFTIALEDDKPIGVLSGTCGTSDQVYDLLKNIKDPHHHGAGKLVFSSDPKELIKGLAKIIDKERKDVKIAPPVGE</sequence>
<dbReference type="InterPro" id="IPR041164">
    <property type="entry name" value="LDcluster4"/>
</dbReference>
<evidence type="ECO:0000313" key="2">
    <source>
        <dbReference type="Proteomes" id="UP000177117"/>
    </source>
</evidence>
<dbReference type="EMBL" id="MGJD01000010">
    <property type="protein sequence ID" value="OGN01105.1"/>
    <property type="molecule type" value="Genomic_DNA"/>
</dbReference>
<gene>
    <name evidence="1" type="ORF">A2650_00385</name>
</gene>